<gene>
    <name evidence="2" type="ORF">A6R73_12995</name>
</gene>
<comment type="caution">
    <text evidence="2">The sequence shown here is derived from an EMBL/GenBank/DDBJ whole genome shotgun (WGS) entry which is preliminary data.</text>
</comment>
<proteinExistence type="predicted"/>
<feature type="compositionally biased region" description="Basic and acidic residues" evidence="1">
    <location>
        <begin position="103"/>
        <end position="118"/>
    </location>
</feature>
<sequence>MNVKKTFAQQLSTIRQQLDDGETYSELSAEDRSKVEAALSRMATALNSHPHVDTLRKQDKVMLFNDQETVNTLLSKASSDSRLICRREAVIGSLRTTTQCKTVAERRRDNEDAPELMRRTPTGKYD</sequence>
<dbReference type="EMBL" id="LWSU01000067">
    <property type="protein sequence ID" value="OAX56712.1"/>
    <property type="molecule type" value="Genomic_DNA"/>
</dbReference>
<reference evidence="2 3" key="1">
    <citation type="submission" date="2016-04" db="EMBL/GenBank/DDBJ databases">
        <title>Xanthomonas translucens phylogeny.</title>
        <authorList>
            <person name="Langlois P."/>
        </authorList>
    </citation>
    <scope>NUCLEOTIDE SEQUENCE [LARGE SCALE GENOMIC DNA]</scope>
    <source>
        <strain evidence="2 3">B99</strain>
    </source>
</reference>
<dbReference type="Proteomes" id="UP000093858">
    <property type="component" value="Unassembled WGS sequence"/>
</dbReference>
<protein>
    <submittedName>
        <fullName evidence="2">Uncharacterized protein</fullName>
    </submittedName>
</protein>
<dbReference type="AlphaFoldDB" id="A0A199P694"/>
<organism evidence="2 3">
    <name type="scientific">Xanthomonas graminis pv. poae</name>
    <dbReference type="NCBI Taxonomy" id="227946"/>
    <lineage>
        <taxon>Bacteria</taxon>
        <taxon>Pseudomonadati</taxon>
        <taxon>Pseudomonadota</taxon>
        <taxon>Gammaproteobacteria</taxon>
        <taxon>Lysobacterales</taxon>
        <taxon>Lysobacteraceae</taxon>
        <taxon>Xanthomonas</taxon>
        <taxon>Xanthomonas translucens group</taxon>
        <taxon>Xanthomonas graminis</taxon>
    </lineage>
</organism>
<feature type="region of interest" description="Disordered" evidence="1">
    <location>
        <begin position="102"/>
        <end position="126"/>
    </location>
</feature>
<evidence type="ECO:0000313" key="3">
    <source>
        <dbReference type="Proteomes" id="UP000093858"/>
    </source>
</evidence>
<name>A0A199P694_9XANT</name>
<accession>A0A199P694</accession>
<evidence type="ECO:0000313" key="2">
    <source>
        <dbReference type="EMBL" id="OAX56712.1"/>
    </source>
</evidence>
<evidence type="ECO:0000256" key="1">
    <source>
        <dbReference type="SAM" id="MobiDB-lite"/>
    </source>
</evidence>